<keyword evidence="9" id="KW-1185">Reference proteome</keyword>
<dbReference type="InterPro" id="IPR013106">
    <property type="entry name" value="Ig_V-set"/>
</dbReference>
<dbReference type="Gene3D" id="2.60.40.10">
    <property type="entry name" value="Immunoglobulins"/>
    <property type="match status" value="1"/>
</dbReference>
<feature type="domain" description="Ig-like" evidence="7">
    <location>
        <begin position="41"/>
        <end position="140"/>
    </location>
</feature>
<dbReference type="Ensembl" id="ENSCMIT00000003731.1">
    <property type="protein sequence ID" value="ENSCMIP00000003591.1"/>
    <property type="gene ID" value="ENSCMIG00000002164.1"/>
</dbReference>
<organism evidence="8 9">
    <name type="scientific">Callorhinchus milii</name>
    <name type="common">Ghost shark</name>
    <dbReference type="NCBI Taxonomy" id="7868"/>
    <lineage>
        <taxon>Eukaryota</taxon>
        <taxon>Metazoa</taxon>
        <taxon>Chordata</taxon>
        <taxon>Craniata</taxon>
        <taxon>Vertebrata</taxon>
        <taxon>Chondrichthyes</taxon>
        <taxon>Holocephali</taxon>
        <taxon>Chimaeriformes</taxon>
        <taxon>Callorhinchidae</taxon>
        <taxon>Callorhinchus</taxon>
    </lineage>
</organism>
<dbReference type="STRING" id="7868.ENSCMIP00000003591"/>
<reference evidence="8" key="5">
    <citation type="submission" date="2025-09" db="UniProtKB">
        <authorList>
            <consortium name="Ensembl"/>
        </authorList>
    </citation>
    <scope>IDENTIFICATION</scope>
</reference>
<dbReference type="Proteomes" id="UP000314986">
    <property type="component" value="Unassembled WGS sequence"/>
</dbReference>
<evidence type="ECO:0000313" key="9">
    <source>
        <dbReference type="Proteomes" id="UP000314986"/>
    </source>
</evidence>
<dbReference type="SMART" id="SM00406">
    <property type="entry name" value="IGv"/>
    <property type="match status" value="1"/>
</dbReference>
<keyword evidence="5" id="KW-1279">T cell receptor</keyword>
<dbReference type="InterPro" id="IPR051287">
    <property type="entry name" value="TCR_variable_region"/>
</dbReference>
<dbReference type="GO" id="GO:0002250">
    <property type="term" value="P:adaptive immune response"/>
    <property type="evidence" value="ECO:0007669"/>
    <property type="project" value="UniProtKB-KW"/>
</dbReference>
<dbReference type="Pfam" id="PF07686">
    <property type="entry name" value="V-set"/>
    <property type="match status" value="1"/>
</dbReference>
<evidence type="ECO:0000259" key="7">
    <source>
        <dbReference type="PROSITE" id="PS50835"/>
    </source>
</evidence>
<dbReference type="SUPFAM" id="SSF48726">
    <property type="entry name" value="Immunoglobulin"/>
    <property type="match status" value="1"/>
</dbReference>
<feature type="signal peptide" evidence="6">
    <location>
        <begin position="1"/>
        <end position="21"/>
    </location>
</feature>
<evidence type="ECO:0000313" key="8">
    <source>
        <dbReference type="Ensembl" id="ENSCMIP00000003591.1"/>
    </source>
</evidence>
<dbReference type="SMART" id="SM00409">
    <property type="entry name" value="IG"/>
    <property type="match status" value="1"/>
</dbReference>
<dbReference type="InParanoid" id="A0A4W3GJM7"/>
<proteinExistence type="predicted"/>
<keyword evidence="5" id="KW-0391">Immunity</keyword>
<dbReference type="InterPro" id="IPR003599">
    <property type="entry name" value="Ig_sub"/>
</dbReference>
<keyword evidence="2" id="KW-1064">Adaptive immunity</keyword>
<reference evidence="9" key="3">
    <citation type="journal article" date="2014" name="Nature">
        <title>Elephant shark genome provides unique insights into gnathostome evolution.</title>
        <authorList>
            <consortium name="International Elephant Shark Genome Sequencing Consortium"/>
            <person name="Venkatesh B."/>
            <person name="Lee A.P."/>
            <person name="Ravi V."/>
            <person name="Maurya A.K."/>
            <person name="Lian M.M."/>
            <person name="Swann J.B."/>
            <person name="Ohta Y."/>
            <person name="Flajnik M.F."/>
            <person name="Sutoh Y."/>
            <person name="Kasahara M."/>
            <person name="Hoon S."/>
            <person name="Gangu V."/>
            <person name="Roy S.W."/>
            <person name="Irimia M."/>
            <person name="Korzh V."/>
            <person name="Kondrychyn I."/>
            <person name="Lim Z.W."/>
            <person name="Tay B.H."/>
            <person name="Tohari S."/>
            <person name="Kong K.W."/>
            <person name="Ho S."/>
            <person name="Lorente-Galdos B."/>
            <person name="Quilez J."/>
            <person name="Marques-Bonet T."/>
            <person name="Raney B.J."/>
            <person name="Ingham P.W."/>
            <person name="Tay A."/>
            <person name="Hillier L.W."/>
            <person name="Minx P."/>
            <person name="Boehm T."/>
            <person name="Wilson R.K."/>
            <person name="Brenner S."/>
            <person name="Warren W.C."/>
        </authorList>
    </citation>
    <scope>NUCLEOTIDE SEQUENCE [LARGE SCALE GENOMIC DNA]</scope>
</reference>
<reference evidence="9" key="1">
    <citation type="journal article" date="2006" name="Science">
        <title>Ancient noncoding elements conserved in the human genome.</title>
        <authorList>
            <person name="Venkatesh B."/>
            <person name="Kirkness E.F."/>
            <person name="Loh Y.H."/>
            <person name="Halpern A.L."/>
            <person name="Lee A.P."/>
            <person name="Johnson J."/>
            <person name="Dandona N."/>
            <person name="Viswanathan L.D."/>
            <person name="Tay A."/>
            <person name="Venter J.C."/>
            <person name="Strausberg R.L."/>
            <person name="Brenner S."/>
        </authorList>
    </citation>
    <scope>NUCLEOTIDE SEQUENCE [LARGE SCALE GENOMIC DNA]</scope>
</reference>
<evidence type="ECO:0000256" key="3">
    <source>
        <dbReference type="ARBA" id="ARBA00023170"/>
    </source>
</evidence>
<evidence type="ECO:0000256" key="6">
    <source>
        <dbReference type="SAM" id="SignalP"/>
    </source>
</evidence>
<dbReference type="AlphaFoldDB" id="A0A4W3GJM7"/>
<name>A0A4W3GJM7_CALMI</name>
<dbReference type="InterPro" id="IPR013783">
    <property type="entry name" value="Ig-like_fold"/>
</dbReference>
<reference evidence="8" key="4">
    <citation type="submission" date="2025-08" db="UniProtKB">
        <authorList>
            <consortium name="Ensembl"/>
        </authorList>
    </citation>
    <scope>IDENTIFICATION</scope>
</reference>
<dbReference type="GO" id="GO:0042101">
    <property type="term" value="C:T cell receptor complex"/>
    <property type="evidence" value="ECO:0007669"/>
    <property type="project" value="UniProtKB-KW"/>
</dbReference>
<evidence type="ECO:0000256" key="5">
    <source>
        <dbReference type="ARBA" id="ARBA00043266"/>
    </source>
</evidence>
<keyword evidence="4" id="KW-0393">Immunoglobulin domain</keyword>
<accession>A0A4W3GJM7</accession>
<reference evidence="9" key="2">
    <citation type="journal article" date="2007" name="PLoS Biol.">
        <title>Survey sequencing and comparative analysis of the elephant shark (Callorhinchus milii) genome.</title>
        <authorList>
            <person name="Venkatesh B."/>
            <person name="Kirkness E.F."/>
            <person name="Loh Y.H."/>
            <person name="Halpern A.L."/>
            <person name="Lee A.P."/>
            <person name="Johnson J."/>
            <person name="Dandona N."/>
            <person name="Viswanathan L.D."/>
            <person name="Tay A."/>
            <person name="Venter J.C."/>
            <person name="Strausberg R.L."/>
            <person name="Brenner S."/>
        </authorList>
    </citation>
    <scope>NUCLEOTIDE SEQUENCE [LARGE SCALE GENOMIC DNA]</scope>
</reference>
<dbReference type="InterPro" id="IPR007110">
    <property type="entry name" value="Ig-like_dom"/>
</dbReference>
<evidence type="ECO:0000256" key="4">
    <source>
        <dbReference type="ARBA" id="ARBA00023319"/>
    </source>
</evidence>
<dbReference type="InterPro" id="IPR036179">
    <property type="entry name" value="Ig-like_dom_sf"/>
</dbReference>
<keyword evidence="3" id="KW-0675">Receptor</keyword>
<keyword evidence="1 6" id="KW-0732">Signal</keyword>
<dbReference type="PANTHER" id="PTHR19367:SF18">
    <property type="entry name" value="T CELL RECEPTOR ALPHA VARIABLE 16"/>
    <property type="match status" value="1"/>
</dbReference>
<dbReference type="GeneTree" id="ENSGT00970000196772"/>
<evidence type="ECO:0000256" key="1">
    <source>
        <dbReference type="ARBA" id="ARBA00022729"/>
    </source>
</evidence>
<dbReference type="PROSITE" id="PS50835">
    <property type="entry name" value="IG_LIKE"/>
    <property type="match status" value="1"/>
</dbReference>
<evidence type="ECO:0000256" key="2">
    <source>
        <dbReference type="ARBA" id="ARBA00023130"/>
    </source>
</evidence>
<protein>
    <recommendedName>
        <fullName evidence="7">Ig-like domain-containing protein</fullName>
    </recommendedName>
</protein>
<feature type="chain" id="PRO_5021442439" description="Ig-like domain-containing protein" evidence="6">
    <location>
        <begin position="22"/>
        <end position="152"/>
    </location>
</feature>
<sequence>MTALCQLLIAILTIASKYVWTCTACSEKCVALVLAEVSGQDVVSQYPREQTEIEGQDVALNCNISRLATVFWYRQNPGGALQYATDTNNRIKDGADFAEERFSTNVSKAERTVPLNILQVKVTDSAGYYCALSPTEAQISGSALQKLPCGVL</sequence>
<dbReference type="PANTHER" id="PTHR19367">
    <property type="entry name" value="T-CELL RECEPTOR ALPHA CHAIN V REGION"/>
    <property type="match status" value="1"/>
</dbReference>